<keyword evidence="4" id="KW-1185">Reference proteome</keyword>
<feature type="coiled-coil region" evidence="1">
    <location>
        <begin position="150"/>
        <end position="184"/>
    </location>
</feature>
<dbReference type="GO" id="GO:0005783">
    <property type="term" value="C:endoplasmic reticulum"/>
    <property type="evidence" value="ECO:0007669"/>
    <property type="project" value="TreeGrafter"/>
</dbReference>
<dbReference type="GO" id="GO:0008298">
    <property type="term" value="P:intracellular mRNA localization"/>
    <property type="evidence" value="ECO:0007669"/>
    <property type="project" value="TreeGrafter"/>
</dbReference>
<dbReference type="GO" id="GO:0003729">
    <property type="term" value="F:mRNA binding"/>
    <property type="evidence" value="ECO:0007669"/>
    <property type="project" value="TreeGrafter"/>
</dbReference>
<sequence>MHVGVNEANIGESKEFKNEGENDVKPCPPNRHQFQRDLSRIHTTIDGTKEEIRREIDKCVAMNPQREELRIIRRDLSTKIESHRKEDINLKTALDELKRAQLDLEKDCRIRRKDQLDVYLANLETRYTNANLTIRDEQSLIQEIDALKRNRGKLDKLDEIANQRKDMEKKIEDLKRQKQGAYHALTTVKIQAAELLKTRKKHENRIGILKMNLNDINIPQKMKRFLRHFQLQIATRKLVRFENTFVEDEELEPFFEQKRDCKRLIGYLEQLKAMLPQEETTQTYILPQQMSTDDDSADELPSHLAKLSTSPPKAIITISNRKQFLKKSKTSQPISHQIEIFKMFGNVEVDAPKLYSDVPAILEEVKMKLAFFEQQTNEIEWDDEDLQLGSMSVSHTASEFTDSFYDDSSDANSVTSARRNFSRESCQSPLAERKYTITSDDFDADEGCSSK</sequence>
<feature type="region of interest" description="Disordered" evidence="2">
    <location>
        <begin position="406"/>
        <end position="428"/>
    </location>
</feature>
<evidence type="ECO:0000313" key="4">
    <source>
        <dbReference type="Proteomes" id="UP000835052"/>
    </source>
</evidence>
<organism evidence="3 4">
    <name type="scientific">Caenorhabditis auriculariae</name>
    <dbReference type="NCBI Taxonomy" id="2777116"/>
    <lineage>
        <taxon>Eukaryota</taxon>
        <taxon>Metazoa</taxon>
        <taxon>Ecdysozoa</taxon>
        <taxon>Nematoda</taxon>
        <taxon>Chromadorea</taxon>
        <taxon>Rhabditida</taxon>
        <taxon>Rhabditina</taxon>
        <taxon>Rhabditomorpha</taxon>
        <taxon>Rhabditoidea</taxon>
        <taxon>Rhabditidae</taxon>
        <taxon>Peloderinae</taxon>
        <taxon>Caenorhabditis</taxon>
    </lineage>
</organism>
<dbReference type="PANTHER" id="PTHR31027">
    <property type="entry name" value="NUCLEAR SEGREGATION PROTEIN BFR1"/>
    <property type="match status" value="1"/>
</dbReference>
<accession>A0A8S1H7X9</accession>
<feature type="coiled-coil region" evidence="1">
    <location>
        <begin position="66"/>
        <end position="100"/>
    </location>
</feature>
<evidence type="ECO:0008006" key="5">
    <source>
        <dbReference type="Google" id="ProtNLM"/>
    </source>
</evidence>
<comment type="caution">
    <text evidence="3">The sequence shown here is derived from an EMBL/GenBank/DDBJ whole genome shotgun (WGS) entry which is preliminary data.</text>
</comment>
<dbReference type="OrthoDB" id="5820935at2759"/>
<protein>
    <recommendedName>
        <fullName evidence="5">Lebercilin domain-containing protein</fullName>
    </recommendedName>
</protein>
<feature type="region of interest" description="Disordered" evidence="2">
    <location>
        <begin position="1"/>
        <end position="30"/>
    </location>
</feature>
<dbReference type="Proteomes" id="UP000835052">
    <property type="component" value="Unassembled WGS sequence"/>
</dbReference>
<reference evidence="3" key="1">
    <citation type="submission" date="2020-10" db="EMBL/GenBank/DDBJ databases">
        <authorList>
            <person name="Kikuchi T."/>
        </authorList>
    </citation>
    <scope>NUCLEOTIDE SEQUENCE</scope>
    <source>
        <strain evidence="3">NKZ352</strain>
    </source>
</reference>
<dbReference type="PANTHER" id="PTHR31027:SF2">
    <property type="entry name" value="LEBERCILIN DOMAIN-CONTAINING PROTEIN"/>
    <property type="match status" value="1"/>
</dbReference>
<keyword evidence="1" id="KW-0175">Coiled coil</keyword>
<feature type="compositionally biased region" description="Polar residues" evidence="2">
    <location>
        <begin position="410"/>
        <end position="428"/>
    </location>
</feature>
<dbReference type="InterPro" id="IPR039604">
    <property type="entry name" value="Bfr1"/>
</dbReference>
<name>A0A8S1H7X9_9PELO</name>
<feature type="compositionally biased region" description="Basic and acidic residues" evidence="2">
    <location>
        <begin position="12"/>
        <end position="24"/>
    </location>
</feature>
<dbReference type="EMBL" id="CAJGYM010000019">
    <property type="protein sequence ID" value="CAD6191111.1"/>
    <property type="molecule type" value="Genomic_DNA"/>
</dbReference>
<dbReference type="GO" id="GO:1990904">
    <property type="term" value="C:ribonucleoprotein complex"/>
    <property type="evidence" value="ECO:0007669"/>
    <property type="project" value="TreeGrafter"/>
</dbReference>
<evidence type="ECO:0000313" key="3">
    <source>
        <dbReference type="EMBL" id="CAD6191111.1"/>
    </source>
</evidence>
<proteinExistence type="predicted"/>
<dbReference type="AlphaFoldDB" id="A0A8S1H7X9"/>
<gene>
    <name evidence="3" type="ORF">CAUJ_LOCUS7030</name>
</gene>
<evidence type="ECO:0000256" key="1">
    <source>
        <dbReference type="SAM" id="Coils"/>
    </source>
</evidence>
<dbReference type="GO" id="GO:0042175">
    <property type="term" value="C:nuclear outer membrane-endoplasmic reticulum membrane network"/>
    <property type="evidence" value="ECO:0007669"/>
    <property type="project" value="TreeGrafter"/>
</dbReference>
<evidence type="ECO:0000256" key="2">
    <source>
        <dbReference type="SAM" id="MobiDB-lite"/>
    </source>
</evidence>